<dbReference type="HOGENOM" id="CLU_2306846_0_0_1"/>
<dbReference type="EMBL" id="GL891307">
    <property type="protein sequence ID" value="EGO54160.1"/>
    <property type="molecule type" value="Genomic_DNA"/>
</dbReference>
<dbReference type="AlphaFoldDB" id="F8MWN9"/>
<keyword evidence="2" id="KW-1185">Reference proteome</keyword>
<sequence length="100" mass="10919">MVPARINDEYVAGMWRKADSVSLTYATPNPTGDILPGGRRHLRDIFMPVKLIYTTTHSRMSTGTLSSKASSSSVASRYVEHSTEGAGILRGQVSDHAQRI</sequence>
<proteinExistence type="predicted"/>
<evidence type="ECO:0000313" key="1">
    <source>
        <dbReference type="EMBL" id="EGO54160.1"/>
    </source>
</evidence>
<dbReference type="KEGG" id="nte:NEUTE1DRAFT131775"/>
<accession>F8MWN9</accession>
<organism evidence="1 2">
    <name type="scientific">Neurospora tetrasperma (strain FGSC 2508 / ATCC MYA-4615 / P0657)</name>
    <dbReference type="NCBI Taxonomy" id="510951"/>
    <lineage>
        <taxon>Eukaryota</taxon>
        <taxon>Fungi</taxon>
        <taxon>Dikarya</taxon>
        <taxon>Ascomycota</taxon>
        <taxon>Pezizomycotina</taxon>
        <taxon>Sordariomycetes</taxon>
        <taxon>Sordariomycetidae</taxon>
        <taxon>Sordariales</taxon>
        <taxon>Sordariaceae</taxon>
        <taxon>Neurospora</taxon>
    </lineage>
</organism>
<gene>
    <name evidence="1" type="ORF">NEUTE1DRAFT_131775</name>
</gene>
<dbReference type="RefSeq" id="XP_009854149.1">
    <property type="nucleotide sequence ID" value="XM_009855847.1"/>
</dbReference>
<reference evidence="2" key="1">
    <citation type="journal article" date="2011" name="Genetics">
        <title>Massive changes in genome architecture accompany the transition to self-fertility in the filamentous fungus Neurospora tetrasperma.</title>
        <authorList>
            <person name="Ellison C.E."/>
            <person name="Stajich J.E."/>
            <person name="Jacobson D.J."/>
            <person name="Natvig D.O."/>
            <person name="Lapidus A."/>
            <person name="Foster B."/>
            <person name="Aerts A."/>
            <person name="Riley R."/>
            <person name="Lindquist E.A."/>
            <person name="Grigoriev I.V."/>
            <person name="Taylor J.W."/>
        </authorList>
    </citation>
    <scope>NUCLEOTIDE SEQUENCE [LARGE SCALE GENOMIC DNA]</scope>
    <source>
        <strain evidence="2">FGSC 2508 / P0657</strain>
    </source>
</reference>
<protein>
    <submittedName>
        <fullName evidence="1">Uncharacterized protein</fullName>
    </submittedName>
</protein>
<dbReference type="VEuPathDB" id="FungiDB:NEUTE1DRAFT_131775"/>
<dbReference type="GeneID" id="20825573"/>
<dbReference type="OrthoDB" id="10466668at2759"/>
<name>F8MWN9_NEUT8</name>
<dbReference type="Proteomes" id="UP000008065">
    <property type="component" value="Unassembled WGS sequence"/>
</dbReference>
<evidence type="ECO:0000313" key="2">
    <source>
        <dbReference type="Proteomes" id="UP000008065"/>
    </source>
</evidence>